<name>A0A1F5A7P3_9BACT</name>
<evidence type="ECO:0000313" key="1">
    <source>
        <dbReference type="EMBL" id="OGD14585.1"/>
    </source>
</evidence>
<protein>
    <submittedName>
        <fullName evidence="1">Uncharacterized protein</fullName>
    </submittedName>
</protein>
<proteinExistence type="predicted"/>
<dbReference type="EMBL" id="MEYH01000081">
    <property type="protein sequence ID" value="OGD14585.1"/>
    <property type="molecule type" value="Genomic_DNA"/>
</dbReference>
<accession>A0A1F5A7P3</accession>
<comment type="caution">
    <text evidence="1">The sequence shown here is derived from an EMBL/GenBank/DDBJ whole genome shotgun (WGS) entry which is preliminary data.</text>
</comment>
<dbReference type="Proteomes" id="UP000177701">
    <property type="component" value="Unassembled WGS sequence"/>
</dbReference>
<reference evidence="1 2" key="1">
    <citation type="journal article" date="2016" name="Nat. Commun.">
        <title>Thousands of microbial genomes shed light on interconnected biogeochemical processes in an aquifer system.</title>
        <authorList>
            <person name="Anantharaman K."/>
            <person name="Brown C.T."/>
            <person name="Hug L.A."/>
            <person name="Sharon I."/>
            <person name="Castelle C.J."/>
            <person name="Probst A.J."/>
            <person name="Thomas B.C."/>
            <person name="Singh A."/>
            <person name="Wilkins M.J."/>
            <person name="Karaoz U."/>
            <person name="Brodie E.L."/>
            <person name="Williams K.H."/>
            <person name="Hubbard S.S."/>
            <person name="Banfield J.F."/>
        </authorList>
    </citation>
    <scope>NUCLEOTIDE SEQUENCE [LARGE SCALE GENOMIC DNA]</scope>
</reference>
<sequence length="64" mass="7346">MKCEKCGFTKFYIKSIDITYDNDFSKLPKEEVEENLSDGNYINFDWSKGYSKVICSNCGVTALD</sequence>
<gene>
    <name evidence="1" type="ORF">A2V47_00085</name>
</gene>
<dbReference type="AlphaFoldDB" id="A0A1F5A7P3"/>
<evidence type="ECO:0000313" key="2">
    <source>
        <dbReference type="Proteomes" id="UP000177701"/>
    </source>
</evidence>
<organism evidence="1 2">
    <name type="scientific">Candidatus Sediminicultor quintus</name>
    <dbReference type="NCBI Taxonomy" id="1797291"/>
    <lineage>
        <taxon>Bacteria</taxon>
        <taxon>Pseudomonadati</taxon>
        <taxon>Atribacterota</taxon>
        <taxon>Candidatus Phoenicimicrobiia</taxon>
        <taxon>Candidatus Pheonicimicrobiales</taxon>
        <taxon>Candidatus Phoenicimicrobiaceae</taxon>
        <taxon>Candidatus Sediminicultor</taxon>
    </lineage>
</organism>